<dbReference type="Pfam" id="PF01243">
    <property type="entry name" value="PNPOx_N"/>
    <property type="match status" value="1"/>
</dbReference>
<gene>
    <name evidence="2" type="ORF">EZS27_005950</name>
    <name evidence="3" type="ORF">EZS27_005975</name>
</gene>
<dbReference type="PANTHER" id="PTHR34818:SF1">
    <property type="entry name" value="PROTEIN BLI-3"/>
    <property type="match status" value="1"/>
</dbReference>
<dbReference type="EMBL" id="SNRY01000127">
    <property type="protein sequence ID" value="KAA6346517.1"/>
    <property type="molecule type" value="Genomic_DNA"/>
</dbReference>
<comment type="caution">
    <text evidence="3">The sequence shown here is derived from an EMBL/GenBank/DDBJ whole genome shotgun (WGS) entry which is preliminary data.</text>
</comment>
<sequence length="141" mass="16388">MKTIQDCIQFTNENPICQLATVEGDQPRVRILGFWFADETGFYFQTGSVKEISHQLEKNPKVEACFYKHEGVTGTMLRIAGKTEFVNDRALKEKVLKDRPFLTSFGWTSESPELIIFRIVHGEAYFWTMEDNLKAKEIIRF</sequence>
<dbReference type="InterPro" id="IPR052917">
    <property type="entry name" value="Stress-Dev_Protein"/>
</dbReference>
<dbReference type="EMBL" id="SNRY01000127">
    <property type="protein sequence ID" value="KAA6346542.1"/>
    <property type="molecule type" value="Genomic_DNA"/>
</dbReference>
<dbReference type="PANTHER" id="PTHR34818">
    <property type="entry name" value="PROTEIN BLI-3"/>
    <property type="match status" value="1"/>
</dbReference>
<dbReference type="InterPro" id="IPR011576">
    <property type="entry name" value="Pyridox_Oxase_N"/>
</dbReference>
<dbReference type="AlphaFoldDB" id="A0A5J4SL49"/>
<dbReference type="Gene3D" id="2.30.110.10">
    <property type="entry name" value="Electron Transport, Fmn-binding Protein, Chain A"/>
    <property type="match status" value="1"/>
</dbReference>
<proteinExistence type="predicted"/>
<feature type="domain" description="Pyridoxamine 5'-phosphate oxidase N-terminal" evidence="1">
    <location>
        <begin position="9"/>
        <end position="95"/>
    </location>
</feature>
<reference evidence="3" key="1">
    <citation type="submission" date="2019-03" db="EMBL/GenBank/DDBJ databases">
        <title>Single cell metagenomics reveals metabolic interactions within the superorganism composed of flagellate Streblomastix strix and complex community of Bacteroidetes bacteria on its surface.</title>
        <authorList>
            <person name="Treitli S.C."/>
            <person name="Kolisko M."/>
            <person name="Husnik F."/>
            <person name="Keeling P."/>
            <person name="Hampl V."/>
        </authorList>
    </citation>
    <scope>NUCLEOTIDE SEQUENCE</scope>
    <source>
        <strain evidence="3">STM</strain>
    </source>
</reference>
<dbReference type="SUPFAM" id="SSF50475">
    <property type="entry name" value="FMN-binding split barrel"/>
    <property type="match status" value="1"/>
</dbReference>
<evidence type="ECO:0000313" key="2">
    <source>
        <dbReference type="EMBL" id="KAA6346517.1"/>
    </source>
</evidence>
<dbReference type="InterPro" id="IPR012349">
    <property type="entry name" value="Split_barrel_FMN-bd"/>
</dbReference>
<name>A0A5J4SL49_9ZZZZ</name>
<protein>
    <recommendedName>
        <fullName evidence="1">Pyridoxamine 5'-phosphate oxidase N-terminal domain-containing protein</fullName>
    </recommendedName>
</protein>
<evidence type="ECO:0000259" key="1">
    <source>
        <dbReference type="Pfam" id="PF01243"/>
    </source>
</evidence>
<evidence type="ECO:0000313" key="3">
    <source>
        <dbReference type="EMBL" id="KAA6346542.1"/>
    </source>
</evidence>
<organism evidence="3">
    <name type="scientific">termite gut metagenome</name>
    <dbReference type="NCBI Taxonomy" id="433724"/>
    <lineage>
        <taxon>unclassified sequences</taxon>
        <taxon>metagenomes</taxon>
        <taxon>organismal metagenomes</taxon>
    </lineage>
</organism>
<accession>A0A5J4SL49</accession>